<evidence type="ECO:0000313" key="1">
    <source>
        <dbReference type="EMBL" id="KAI2393216.1"/>
    </source>
</evidence>
<comment type="caution">
    <text evidence="1">The sequence shown here is derived from an EMBL/GenBank/DDBJ whole genome shotgun (WGS) entry which is preliminary data.</text>
</comment>
<gene>
    <name evidence="1" type="ORF">LOY88_000276</name>
</gene>
<accession>A0ACB8V585</accession>
<organism evidence="1">
    <name type="scientific">Ophidiomyces ophidiicola</name>
    <dbReference type="NCBI Taxonomy" id="1387563"/>
    <lineage>
        <taxon>Eukaryota</taxon>
        <taxon>Fungi</taxon>
        <taxon>Dikarya</taxon>
        <taxon>Ascomycota</taxon>
        <taxon>Pezizomycotina</taxon>
        <taxon>Eurotiomycetes</taxon>
        <taxon>Eurotiomycetidae</taxon>
        <taxon>Onygenales</taxon>
        <taxon>Onygenaceae</taxon>
        <taxon>Ophidiomyces</taxon>
    </lineage>
</organism>
<sequence length="444" mass="47731">MATKQLPESILIVGGGVFGLSTALALARRHSGKITLVESAATIPNPHGASVDSSRIIRADYANGAYAELATDAIEQWQATEWGRDGRYTRNGLVLVSSDADGIAYVNQSYENVKALDKDGKDVESLPTKADVQRVVPGYGTGKSVAGGYVNWGSGWGDAEAAVRFAKQKVDQTGRVQFKTGTVDRLLTTLGENGAPAIVTGVQLSDSTVLHADLVILAAGAWTGRLVDLRCRADATGQVLAYIRITDEEQARFGNMPTILNLSTGMFIIPPRNNVLKIARHAYGYRNPKTIPNPSQETGTIEASLPEDDIHIPPEGEEACRAALREMLPALADRPFIKTRICWYSDTPKGDFLITHHPGYRSLFLATGGSGHAFKFFPVIGDKVVDAIEGKLDANLKELWAWPASPSSATNGTPVVCEDGSRSGLKGMILKDEMSRKPEVTSKL</sequence>
<proteinExistence type="predicted"/>
<reference evidence="1" key="1">
    <citation type="journal article" date="2022" name="bioRxiv">
        <title>Population genetic analysis of Ophidiomyces ophidiicola, the causative agent of snake fungal disease, indicates recent introductions to the USA.</title>
        <authorList>
            <person name="Ladner J.T."/>
            <person name="Palmer J.M."/>
            <person name="Ettinger C.L."/>
            <person name="Stajich J.E."/>
            <person name="Farrell T.M."/>
            <person name="Glorioso B.M."/>
            <person name="Lawson B."/>
            <person name="Price S.J."/>
            <person name="Stengle A.G."/>
            <person name="Grear D.A."/>
            <person name="Lorch J.M."/>
        </authorList>
    </citation>
    <scope>NUCLEOTIDE SEQUENCE</scope>
    <source>
        <strain evidence="1">NWHC 24266-5</strain>
    </source>
</reference>
<protein>
    <submittedName>
        <fullName evidence="1">Uncharacterized protein</fullName>
    </submittedName>
</protein>
<dbReference type="EMBL" id="JALBCA010000003">
    <property type="protein sequence ID" value="KAI2393216.1"/>
    <property type="molecule type" value="Genomic_DNA"/>
</dbReference>
<name>A0ACB8V585_9EURO</name>